<dbReference type="InterPro" id="IPR011545">
    <property type="entry name" value="DEAD/DEAH_box_helicase_dom"/>
</dbReference>
<accession>A0A7M7JGZ9</accession>
<dbReference type="GO" id="GO:0016787">
    <property type="term" value="F:hydrolase activity"/>
    <property type="evidence" value="ECO:0007669"/>
    <property type="project" value="UniProtKB-KW"/>
</dbReference>
<feature type="domain" description="Helicase ATP-binding" evidence="14">
    <location>
        <begin position="96"/>
        <end position="275"/>
    </location>
</feature>
<dbReference type="SMART" id="SM00490">
    <property type="entry name" value="HELICc"/>
    <property type="match status" value="1"/>
</dbReference>
<dbReference type="GO" id="GO:0005634">
    <property type="term" value="C:nucleus"/>
    <property type="evidence" value="ECO:0007669"/>
    <property type="project" value="UniProtKB-SubCell"/>
</dbReference>
<keyword evidence="17" id="KW-1185">Reference proteome</keyword>
<evidence type="ECO:0000256" key="3">
    <source>
        <dbReference type="ARBA" id="ARBA00022741"/>
    </source>
</evidence>
<evidence type="ECO:0000256" key="12">
    <source>
        <dbReference type="SAM" id="Coils"/>
    </source>
</evidence>
<dbReference type="InterPro" id="IPR001650">
    <property type="entry name" value="Helicase_C-like"/>
</dbReference>
<dbReference type="GeneID" id="111246400"/>
<dbReference type="SUPFAM" id="SSF52540">
    <property type="entry name" value="P-loop containing nucleoside triphosphate hydrolases"/>
    <property type="match status" value="1"/>
</dbReference>
<dbReference type="GO" id="GO:0003677">
    <property type="term" value="F:DNA binding"/>
    <property type="evidence" value="ECO:0007669"/>
    <property type="project" value="UniProtKB-KW"/>
</dbReference>
<dbReference type="OrthoDB" id="10261556at2759"/>
<dbReference type="GO" id="GO:0000724">
    <property type="term" value="P:double-strand break repair via homologous recombination"/>
    <property type="evidence" value="ECO:0007669"/>
    <property type="project" value="TreeGrafter"/>
</dbReference>
<dbReference type="Gene3D" id="3.40.50.300">
    <property type="entry name" value="P-loop containing nucleotide triphosphate hydrolases"/>
    <property type="match status" value="2"/>
</dbReference>
<dbReference type="GO" id="GO:0009378">
    <property type="term" value="F:four-way junction helicase activity"/>
    <property type="evidence" value="ECO:0007669"/>
    <property type="project" value="TreeGrafter"/>
</dbReference>
<dbReference type="PROSITE" id="PS51194">
    <property type="entry name" value="HELICASE_CTER"/>
    <property type="match status" value="1"/>
</dbReference>
<dbReference type="SMART" id="SM00487">
    <property type="entry name" value="DEXDc"/>
    <property type="match status" value="1"/>
</dbReference>
<feature type="coiled-coil region" evidence="12">
    <location>
        <begin position="10"/>
        <end position="51"/>
    </location>
</feature>
<evidence type="ECO:0000256" key="4">
    <source>
        <dbReference type="ARBA" id="ARBA00022801"/>
    </source>
</evidence>
<dbReference type="EnsemblMetazoa" id="XM_022795930">
    <property type="protein sequence ID" value="XP_022651665"/>
    <property type="gene ID" value="LOC111246400"/>
</dbReference>
<evidence type="ECO:0000313" key="16">
    <source>
        <dbReference type="EnsemblMetazoa" id="XP_022651665"/>
    </source>
</evidence>
<organism evidence="16 17">
    <name type="scientific">Varroa destructor</name>
    <name type="common">Honeybee mite</name>
    <dbReference type="NCBI Taxonomy" id="109461"/>
    <lineage>
        <taxon>Eukaryota</taxon>
        <taxon>Metazoa</taxon>
        <taxon>Ecdysozoa</taxon>
        <taxon>Arthropoda</taxon>
        <taxon>Chelicerata</taxon>
        <taxon>Arachnida</taxon>
        <taxon>Acari</taxon>
        <taxon>Parasitiformes</taxon>
        <taxon>Mesostigmata</taxon>
        <taxon>Gamasina</taxon>
        <taxon>Dermanyssoidea</taxon>
        <taxon>Varroidae</taxon>
        <taxon>Varroa</taxon>
    </lineage>
</organism>
<sequence>MAGANSSMASVAEKRRLREVESALEEVRKKIRVLRSEQASLEDEKKTLEQIIKSQVVRQDGQEFRGSNFPWSEKIGSLRKDAFGIEAFRGMQETAINCILSGKDCILIMPTGGGKSLTYQLPSMYLQGLTIVITPLVSLMEDQVMQVQTRCPTLPVACLHSQLPREESSSILKRMLFPSTSENTLLLYVTPERLAKSKLFMSKLQKCWELKKLKLLAIDEVHCCSQWGHDFRPDYNYLGILKKQFPGVPVLGLTATASRTLAADVIEMLSLDEDLAILRDAFDRPNLKYSVERAPQDVPNAIGTLIKSRYRDQTGIVYCFSIKEAEDVAVHLSSKHGISAYPYHASLESEKRSKVHRRWSSGKIQVVVATVAFGMGIDKANVRFVIHHTIPKSMENYYQESGRAGRDGLPADCIVFFRFQDIFRQSSMVYAEKNGAKNLYSVVAYCLDQSRCRRSLLAKYFSEDKDSPTCSTSMVINRQGFSKSQEIKCDNCAHGHQPRTSDVSNVIKIMSQVLDEAEIGEIRLTGNKLVEALRKKGKDRTSLPKERLEELVSWSLCQGYLEEKFHFTPYSTIPFLSAGMKMSDVVSGRDRALMECVPLGDGNGSNASTSKSVFAGEKRKRSPGIVTVADDD</sequence>
<dbReference type="GO" id="GO:0005694">
    <property type="term" value="C:chromosome"/>
    <property type="evidence" value="ECO:0007669"/>
    <property type="project" value="TreeGrafter"/>
</dbReference>
<dbReference type="FunFam" id="3.40.50.300:FF:001975">
    <property type="entry name" value="ATP-dependent DNA helicase"/>
    <property type="match status" value="1"/>
</dbReference>
<keyword evidence="12" id="KW-0175">Coiled coil</keyword>
<dbReference type="NCBIfam" id="TIGR00614">
    <property type="entry name" value="recQ_fam"/>
    <property type="match status" value="1"/>
</dbReference>
<evidence type="ECO:0000256" key="9">
    <source>
        <dbReference type="ARBA" id="ARBA00034617"/>
    </source>
</evidence>
<dbReference type="KEGG" id="vde:111246400"/>
<feature type="region of interest" description="Disordered" evidence="13">
    <location>
        <begin position="607"/>
        <end position="632"/>
    </location>
</feature>
<evidence type="ECO:0000256" key="2">
    <source>
        <dbReference type="ARBA" id="ARBA00022723"/>
    </source>
</evidence>
<evidence type="ECO:0000259" key="15">
    <source>
        <dbReference type="PROSITE" id="PS51194"/>
    </source>
</evidence>
<dbReference type="AlphaFoldDB" id="A0A7M7JGZ9"/>
<dbReference type="RefSeq" id="XP_022651665.1">
    <property type="nucleotide sequence ID" value="XM_022795930.1"/>
</dbReference>
<comment type="subcellular location">
    <subcellularLocation>
        <location evidence="11">Nucleus</location>
    </subcellularLocation>
</comment>
<keyword evidence="3 11" id="KW-0547">Nucleotide-binding</keyword>
<dbReference type="Gene3D" id="1.10.10.10">
    <property type="entry name" value="Winged helix-like DNA-binding domain superfamily/Winged helix DNA-binding domain"/>
    <property type="match status" value="1"/>
</dbReference>
<name>A0A7M7JGZ9_VARDE</name>
<keyword evidence="5 11" id="KW-0347">Helicase</keyword>
<keyword evidence="8" id="KW-0413">Isomerase</keyword>
<protein>
    <recommendedName>
        <fullName evidence="11">ATP-dependent DNA helicase</fullName>
        <ecNumber evidence="11">5.6.2.4</ecNumber>
    </recommendedName>
</protein>
<dbReference type="GO" id="GO:0005737">
    <property type="term" value="C:cytoplasm"/>
    <property type="evidence" value="ECO:0007669"/>
    <property type="project" value="TreeGrafter"/>
</dbReference>
<dbReference type="InterPro" id="IPR004589">
    <property type="entry name" value="DNA_helicase_ATP-dep_RecQ"/>
</dbReference>
<dbReference type="Proteomes" id="UP000594260">
    <property type="component" value="Unplaced"/>
</dbReference>
<reference evidence="16" key="1">
    <citation type="submission" date="2021-01" db="UniProtKB">
        <authorList>
            <consortium name="EnsemblMetazoa"/>
        </authorList>
    </citation>
    <scope>IDENTIFICATION</scope>
</reference>
<evidence type="ECO:0000256" key="10">
    <source>
        <dbReference type="ARBA" id="ARBA00049360"/>
    </source>
</evidence>
<keyword evidence="11" id="KW-0539">Nucleus</keyword>
<dbReference type="PROSITE" id="PS51192">
    <property type="entry name" value="HELICASE_ATP_BIND_1"/>
    <property type="match status" value="1"/>
</dbReference>
<comment type="catalytic activity">
    <reaction evidence="9 11">
        <text>Couples ATP hydrolysis with the unwinding of duplex DNA by translocating in the 3'-5' direction.</text>
        <dbReference type="EC" id="5.6.2.4"/>
    </reaction>
</comment>
<proteinExistence type="inferred from homology"/>
<evidence type="ECO:0000313" key="17">
    <source>
        <dbReference type="Proteomes" id="UP000594260"/>
    </source>
</evidence>
<dbReference type="GO" id="GO:0043138">
    <property type="term" value="F:3'-5' DNA helicase activity"/>
    <property type="evidence" value="ECO:0007669"/>
    <property type="project" value="UniProtKB-EC"/>
</dbReference>
<keyword evidence="2" id="KW-0479">Metal-binding</keyword>
<dbReference type="InterPro" id="IPR036388">
    <property type="entry name" value="WH-like_DNA-bd_sf"/>
</dbReference>
<dbReference type="OMA" id="FKLSTMV"/>
<evidence type="ECO:0000256" key="13">
    <source>
        <dbReference type="SAM" id="MobiDB-lite"/>
    </source>
</evidence>
<dbReference type="PANTHER" id="PTHR13710:SF105">
    <property type="entry name" value="ATP-DEPENDENT DNA HELICASE Q1"/>
    <property type="match status" value="1"/>
</dbReference>
<comment type="similarity">
    <text evidence="1 11">Belongs to the helicase family. RecQ subfamily.</text>
</comment>
<dbReference type="GO" id="GO:0046872">
    <property type="term" value="F:metal ion binding"/>
    <property type="evidence" value="ECO:0007669"/>
    <property type="project" value="UniProtKB-KW"/>
</dbReference>
<keyword evidence="4 11" id="KW-0378">Hydrolase</keyword>
<dbReference type="EC" id="5.6.2.4" evidence="11"/>
<evidence type="ECO:0000256" key="5">
    <source>
        <dbReference type="ARBA" id="ARBA00022806"/>
    </source>
</evidence>
<dbReference type="CDD" id="cd18794">
    <property type="entry name" value="SF2_C_RecQ"/>
    <property type="match status" value="1"/>
</dbReference>
<feature type="domain" description="Helicase C-terminal" evidence="15">
    <location>
        <begin position="286"/>
        <end position="450"/>
    </location>
</feature>
<evidence type="ECO:0000256" key="6">
    <source>
        <dbReference type="ARBA" id="ARBA00022840"/>
    </source>
</evidence>
<dbReference type="Pfam" id="PF00270">
    <property type="entry name" value="DEAD"/>
    <property type="match status" value="1"/>
</dbReference>
<evidence type="ECO:0000256" key="7">
    <source>
        <dbReference type="ARBA" id="ARBA00023125"/>
    </source>
</evidence>
<dbReference type="InParanoid" id="A0A7M7JGZ9"/>
<dbReference type="InterPro" id="IPR014001">
    <property type="entry name" value="Helicase_ATP-bd"/>
</dbReference>
<dbReference type="PANTHER" id="PTHR13710">
    <property type="entry name" value="DNA HELICASE RECQ FAMILY MEMBER"/>
    <property type="match status" value="1"/>
</dbReference>
<dbReference type="InterPro" id="IPR032284">
    <property type="entry name" value="RecQ_Zn-bd"/>
</dbReference>
<keyword evidence="6 11" id="KW-0067">ATP-binding</keyword>
<dbReference type="GO" id="GO:0005524">
    <property type="term" value="F:ATP binding"/>
    <property type="evidence" value="ECO:0007669"/>
    <property type="project" value="UniProtKB-KW"/>
</dbReference>
<comment type="catalytic activity">
    <reaction evidence="10 11">
        <text>ATP + H2O = ADP + phosphate + H(+)</text>
        <dbReference type="Rhea" id="RHEA:13065"/>
        <dbReference type="ChEBI" id="CHEBI:15377"/>
        <dbReference type="ChEBI" id="CHEBI:15378"/>
        <dbReference type="ChEBI" id="CHEBI:30616"/>
        <dbReference type="ChEBI" id="CHEBI:43474"/>
        <dbReference type="ChEBI" id="CHEBI:456216"/>
    </reaction>
</comment>
<evidence type="ECO:0000256" key="11">
    <source>
        <dbReference type="RuleBase" id="RU364117"/>
    </source>
</evidence>
<dbReference type="Pfam" id="PF16124">
    <property type="entry name" value="RecQ_Zn_bind"/>
    <property type="match status" value="1"/>
</dbReference>
<keyword evidence="7" id="KW-0238">DNA-binding</keyword>
<dbReference type="Pfam" id="PF00271">
    <property type="entry name" value="Helicase_C"/>
    <property type="match status" value="1"/>
</dbReference>
<evidence type="ECO:0000256" key="8">
    <source>
        <dbReference type="ARBA" id="ARBA00023235"/>
    </source>
</evidence>
<evidence type="ECO:0000259" key="14">
    <source>
        <dbReference type="PROSITE" id="PS51192"/>
    </source>
</evidence>
<evidence type="ECO:0000256" key="1">
    <source>
        <dbReference type="ARBA" id="ARBA00005446"/>
    </source>
</evidence>
<dbReference type="InterPro" id="IPR027417">
    <property type="entry name" value="P-loop_NTPase"/>
</dbReference>